<name>D2V8C7_NAEGR</name>
<dbReference type="Proteomes" id="UP000006671">
    <property type="component" value="Unassembled WGS sequence"/>
</dbReference>
<proteinExistence type="predicted"/>
<accession>D2V8C7</accession>
<feature type="domain" description="DUF4116" evidence="2">
    <location>
        <begin position="30"/>
        <end position="77"/>
    </location>
</feature>
<dbReference type="AlphaFoldDB" id="D2V8C7"/>
<dbReference type="EMBL" id="GG738856">
    <property type="protein sequence ID" value="EFC47020.1"/>
    <property type="molecule type" value="Genomic_DNA"/>
</dbReference>
<feature type="region of interest" description="Disordered" evidence="1">
    <location>
        <begin position="369"/>
        <end position="405"/>
    </location>
</feature>
<feature type="domain" description="DUF4116" evidence="2">
    <location>
        <begin position="238"/>
        <end position="281"/>
    </location>
</feature>
<evidence type="ECO:0000256" key="1">
    <source>
        <dbReference type="SAM" id="MobiDB-lite"/>
    </source>
</evidence>
<dbReference type="KEGG" id="ngr:NAEGRDRAFT_65110"/>
<feature type="domain" description="DUF4116" evidence="2">
    <location>
        <begin position="80"/>
        <end position="123"/>
    </location>
</feature>
<reference evidence="3 4" key="1">
    <citation type="journal article" date="2010" name="Cell">
        <title>The genome of Naegleria gruberi illuminates early eukaryotic versatility.</title>
        <authorList>
            <person name="Fritz-Laylin L.K."/>
            <person name="Prochnik S.E."/>
            <person name="Ginger M.L."/>
            <person name="Dacks J.B."/>
            <person name="Carpenter M.L."/>
            <person name="Field M.C."/>
            <person name="Kuo A."/>
            <person name="Paredez A."/>
            <person name="Chapman J."/>
            <person name="Pham J."/>
            <person name="Shu S."/>
            <person name="Neupane R."/>
            <person name="Cipriano M."/>
            <person name="Mancuso J."/>
            <person name="Tu H."/>
            <person name="Salamov A."/>
            <person name="Lindquist E."/>
            <person name="Shapiro H."/>
            <person name="Lucas S."/>
            <person name="Grigoriev I.V."/>
            <person name="Cande W.Z."/>
            <person name="Fulton C."/>
            <person name="Rokhsar D.S."/>
            <person name="Dawson S.C."/>
        </authorList>
    </citation>
    <scope>NUCLEOTIDE SEQUENCE [LARGE SCALE GENOMIC DNA]</scope>
    <source>
        <strain evidence="3 4">NEG-M</strain>
    </source>
</reference>
<protein>
    <submittedName>
        <fullName evidence="3">Predicted protein</fullName>
    </submittedName>
</protein>
<dbReference type="VEuPathDB" id="AmoebaDB:NAEGRDRAFT_65110"/>
<evidence type="ECO:0000259" key="2">
    <source>
        <dbReference type="Pfam" id="PF13475"/>
    </source>
</evidence>
<dbReference type="RefSeq" id="XP_002679764.1">
    <property type="nucleotide sequence ID" value="XM_002679718.1"/>
</dbReference>
<gene>
    <name evidence="3" type="ORF">NAEGRDRAFT_65110</name>
</gene>
<evidence type="ECO:0000313" key="3">
    <source>
        <dbReference type="EMBL" id="EFC47020.1"/>
    </source>
</evidence>
<organism evidence="4">
    <name type="scientific">Naegleria gruberi</name>
    <name type="common">Amoeba</name>
    <dbReference type="NCBI Taxonomy" id="5762"/>
    <lineage>
        <taxon>Eukaryota</taxon>
        <taxon>Discoba</taxon>
        <taxon>Heterolobosea</taxon>
        <taxon>Tetramitia</taxon>
        <taxon>Eutetramitia</taxon>
        <taxon>Vahlkampfiidae</taxon>
        <taxon>Naegleria</taxon>
    </lineage>
</organism>
<dbReference type="InterPro" id="IPR025197">
    <property type="entry name" value="DUF4116"/>
</dbReference>
<sequence length="405" mass="46753">MDMLRLIEYDPHNFHLLMEDCEARDELLDNEEFMMKVVSCDGRLFEYVSVRLKEYFPLMLEAVKQNGMMIGEMEEEFYTKELVLQAVKEDGQAFPGFGQYDMEIARTAVENNGLALENISASLMTDEIIHLACEENPMARDGGGIDWDSKDDSIAEKILKTVMKEHPESCEYLDNFHLSEEKYFQLTKTALKYSQDLTILDFSRGFTNEEYEELAKYDGDILSMVDAYFHTRRMFYYDRDVILKAVSQNGLALEHASYQDEEIIKAALNQTKFGGNLRYASTLRSDKEVVLAAVNSCGLSLKYADSKLLDDPEIVKAAILNNPFSIRYASKKLRLDLSFARLAKELREADLSRFDTWQDITCMYKKRSRATFDDSESDTDDEDEEEETESDKDELSQPPKQFKVE</sequence>
<feature type="domain" description="DUF4116" evidence="2">
    <location>
        <begin position="286"/>
        <end position="334"/>
    </location>
</feature>
<dbReference type="Pfam" id="PF13475">
    <property type="entry name" value="DUF4116"/>
    <property type="match status" value="4"/>
</dbReference>
<evidence type="ECO:0000313" key="4">
    <source>
        <dbReference type="Proteomes" id="UP000006671"/>
    </source>
</evidence>
<dbReference type="GeneID" id="8861198"/>
<keyword evidence="4" id="KW-1185">Reference proteome</keyword>
<dbReference type="InParanoid" id="D2V8C7"/>
<feature type="compositionally biased region" description="Acidic residues" evidence="1">
    <location>
        <begin position="373"/>
        <end position="392"/>
    </location>
</feature>